<dbReference type="STRING" id="177413.SAMN05660859_3749"/>
<evidence type="ECO:0000313" key="5">
    <source>
        <dbReference type="Proteomes" id="UP000198889"/>
    </source>
</evidence>
<dbReference type="EMBL" id="FMTP01000007">
    <property type="protein sequence ID" value="SCW91852.1"/>
    <property type="molecule type" value="Genomic_DNA"/>
</dbReference>
<feature type="chain" id="PRO_5011511435" evidence="2">
    <location>
        <begin position="40"/>
        <end position="292"/>
    </location>
</feature>
<dbReference type="AlphaFoldDB" id="A0A1G4UDW0"/>
<dbReference type="InterPro" id="IPR001638">
    <property type="entry name" value="Solute-binding_3/MltF_N"/>
</dbReference>
<feature type="domain" description="Solute-binding protein family 3/N-terminal" evidence="3">
    <location>
        <begin position="49"/>
        <end position="280"/>
    </location>
</feature>
<dbReference type="PANTHER" id="PTHR35936:SF17">
    <property type="entry name" value="ARGININE-BINDING EXTRACELLULAR PROTEIN ARTP"/>
    <property type="match status" value="1"/>
</dbReference>
<feature type="signal peptide" evidence="2">
    <location>
        <begin position="1"/>
        <end position="39"/>
    </location>
</feature>
<dbReference type="PANTHER" id="PTHR35936">
    <property type="entry name" value="MEMBRANE-BOUND LYTIC MUREIN TRANSGLYCOSYLASE F"/>
    <property type="match status" value="1"/>
</dbReference>
<name>A0A1G4UDW0_9HYPH</name>
<dbReference type="SUPFAM" id="SSF53850">
    <property type="entry name" value="Periplasmic binding protein-like II"/>
    <property type="match status" value="1"/>
</dbReference>
<protein>
    <submittedName>
        <fullName evidence="4">Quinoprotein dehydrogenase-associated probable ABC transporter substrate-binding protein</fullName>
    </submittedName>
</protein>
<dbReference type="InterPro" id="IPR022448">
    <property type="entry name" value="Quinoprotein_dehydrogenase"/>
</dbReference>
<accession>A0A1G4UDW0</accession>
<evidence type="ECO:0000259" key="3">
    <source>
        <dbReference type="SMART" id="SM00062"/>
    </source>
</evidence>
<dbReference type="SMART" id="SM00062">
    <property type="entry name" value="PBPb"/>
    <property type="match status" value="1"/>
</dbReference>
<organism evidence="4 5">
    <name type="scientific">Ancylobacter rudongensis</name>
    <dbReference type="NCBI Taxonomy" id="177413"/>
    <lineage>
        <taxon>Bacteria</taxon>
        <taxon>Pseudomonadati</taxon>
        <taxon>Pseudomonadota</taxon>
        <taxon>Alphaproteobacteria</taxon>
        <taxon>Hyphomicrobiales</taxon>
        <taxon>Xanthobacteraceae</taxon>
        <taxon>Ancylobacter</taxon>
    </lineage>
</organism>
<dbReference type="Proteomes" id="UP000198889">
    <property type="component" value="Unassembled WGS sequence"/>
</dbReference>
<evidence type="ECO:0000256" key="1">
    <source>
        <dbReference type="ARBA" id="ARBA00022729"/>
    </source>
</evidence>
<keyword evidence="1 2" id="KW-0732">Signal</keyword>
<proteinExistence type="predicted"/>
<gene>
    <name evidence="4" type="ORF">SAMN05660859_3749</name>
</gene>
<evidence type="ECO:0000256" key="2">
    <source>
        <dbReference type="SAM" id="SignalP"/>
    </source>
</evidence>
<reference evidence="5" key="1">
    <citation type="submission" date="2016-10" db="EMBL/GenBank/DDBJ databases">
        <authorList>
            <person name="Varghese N."/>
            <person name="Submissions S."/>
        </authorList>
    </citation>
    <scope>NUCLEOTIDE SEQUENCE [LARGE SCALE GENOMIC DNA]</scope>
    <source>
        <strain evidence="5">CGMCC 1.1761</strain>
    </source>
</reference>
<evidence type="ECO:0000313" key="4">
    <source>
        <dbReference type="EMBL" id="SCW91852.1"/>
    </source>
</evidence>
<dbReference type="NCBIfam" id="TIGR03871">
    <property type="entry name" value="ABC_peri_MoxJ_2"/>
    <property type="match status" value="1"/>
</dbReference>
<sequence>MAIVAQPAHSLRSARMKGRAVAAFVTLVALAALSSSASAQVADLVDRSTLRVCADPANMPFTDEEGQGFENKIAELMASKLGLALDYTWFPQATGFYRMTLGAKRCDVVMGYVAGGDPVLNTNAYYRSAWVLIAKKDGDLAGIDTLEDPRLKGRRIGVIAGTPPGDLLTRNGLMPMARPYALVVDRRFESPAEAMIADIDSGEIDAGILWGPIGGYYAKKSEIPLSVVPLVKEKGDPALVYRITFGIRPGELNWKHQLNAFIKEEQGAINRILLDYGVPLLDGQNRPIEAAP</sequence>
<dbReference type="Gene3D" id="3.40.190.10">
    <property type="entry name" value="Periplasmic binding protein-like II"/>
    <property type="match status" value="2"/>
</dbReference>
<keyword evidence="5" id="KW-1185">Reference proteome</keyword>